<feature type="transmembrane region" description="Helical" evidence="8">
    <location>
        <begin position="269"/>
        <end position="289"/>
    </location>
</feature>
<evidence type="ECO:0000256" key="1">
    <source>
        <dbReference type="ARBA" id="ARBA00004127"/>
    </source>
</evidence>
<dbReference type="Proteomes" id="UP000578091">
    <property type="component" value="Unassembled WGS sequence"/>
</dbReference>
<sequence length="577" mass="62072">MDRAGERRLAALAATFTASIAMAWLYYTGLLCSDDTRYMIGAIKIAIGESVSIGSLAERRVALLLPAAVVYALTSSVDVSIAVYSLFYVGTALVAFAIARRFWSPWRAAAVALLALLQPALYLYSGGLLPDVPASFFLAAALYFFCRWAEAQQSRGRFDSVASATMLGASIATGFAIKESSAVVLVVPLVFLCVRLANKRNSGRALVDLGGLGLGLMGVLLLEALVFRATAGQWHSSVASLAVPHDLGGFAEIQGRTPIARLRTLAGQLGLHTSLLFVVAAISSIRLVWEALRGRLATGEMLTWLGVVGFWAWPLAYFTFGTASLSEYLLPVIQQRYYALCIVPATLLVGRMWISVAAPRLRSRGLPAAGFAALPALVVLGSAPYFGHEQRGLIYAADAKEAFEIALFDIGSRYPDVPVVDVGSGWTTDLNRCRALLASDIGESHPQLVASIRDRDDLHGWFGYPDPSTISRPVLAVGHGDFLKQPDVGTVAGVIARRVAEGELVAEKVGRYGVRAKQDGGRWWWLPRQYATQRSLLHEHASALSAPEGHERRPSGHEPDSDAHVYLVSPAPAGRVE</sequence>
<dbReference type="GO" id="GO:0006493">
    <property type="term" value="P:protein O-linked glycosylation"/>
    <property type="evidence" value="ECO:0007669"/>
    <property type="project" value="InterPro"/>
</dbReference>
<evidence type="ECO:0000256" key="2">
    <source>
        <dbReference type="ARBA" id="ARBA00022676"/>
    </source>
</evidence>
<comment type="subcellular location">
    <subcellularLocation>
        <location evidence="1">Endomembrane system</location>
        <topology evidence="1">Multi-pass membrane protein</topology>
    </subcellularLocation>
</comment>
<feature type="transmembrane region" description="Helical" evidence="8">
    <location>
        <begin position="81"/>
        <end position="99"/>
    </location>
</feature>
<dbReference type="RefSeq" id="WP_180679412.1">
    <property type="nucleotide sequence ID" value="NZ_JACCKA010000082.1"/>
</dbReference>
<feature type="transmembrane region" description="Helical" evidence="8">
    <location>
        <begin position="205"/>
        <end position="227"/>
    </location>
</feature>
<dbReference type="EMBL" id="JACCKA010000082">
    <property type="protein sequence ID" value="NZA27641.1"/>
    <property type="molecule type" value="Genomic_DNA"/>
</dbReference>
<dbReference type="Pfam" id="PF02366">
    <property type="entry name" value="PMT"/>
    <property type="match status" value="1"/>
</dbReference>
<keyword evidence="2" id="KW-0328">Glycosyltransferase</keyword>
<feature type="region of interest" description="Disordered" evidence="7">
    <location>
        <begin position="543"/>
        <end position="577"/>
    </location>
</feature>
<dbReference type="GO" id="GO:0000030">
    <property type="term" value="F:mannosyltransferase activity"/>
    <property type="evidence" value="ECO:0007669"/>
    <property type="project" value="InterPro"/>
</dbReference>
<evidence type="ECO:0000256" key="8">
    <source>
        <dbReference type="SAM" id="Phobius"/>
    </source>
</evidence>
<gene>
    <name evidence="10" type="ORF">H0E84_14770</name>
</gene>
<comment type="caution">
    <text evidence="10">The sequence shown here is derived from an EMBL/GenBank/DDBJ whole genome shotgun (WGS) entry which is preliminary data.</text>
</comment>
<feature type="compositionally biased region" description="Basic and acidic residues" evidence="7">
    <location>
        <begin position="548"/>
        <end position="563"/>
    </location>
</feature>
<feature type="transmembrane region" description="Helical" evidence="8">
    <location>
        <begin position="337"/>
        <end position="354"/>
    </location>
</feature>
<feature type="transmembrane region" description="Helical" evidence="8">
    <location>
        <begin position="366"/>
        <end position="386"/>
    </location>
</feature>
<evidence type="ECO:0000259" key="9">
    <source>
        <dbReference type="Pfam" id="PF02366"/>
    </source>
</evidence>
<evidence type="ECO:0000313" key="11">
    <source>
        <dbReference type="Proteomes" id="UP000578091"/>
    </source>
</evidence>
<reference evidence="10 11" key="1">
    <citation type="submission" date="2020-07" db="EMBL/GenBank/DDBJ databases">
        <title>Luteimonas sp. SJ-92.</title>
        <authorList>
            <person name="Huang X.-X."/>
            <person name="Xu L."/>
            <person name="Sun J.-Q."/>
        </authorList>
    </citation>
    <scope>NUCLEOTIDE SEQUENCE [LARGE SCALE GENOMIC DNA]</scope>
    <source>
        <strain evidence="10 11">SJ-92</strain>
    </source>
</reference>
<dbReference type="GO" id="GO:0016020">
    <property type="term" value="C:membrane"/>
    <property type="evidence" value="ECO:0007669"/>
    <property type="project" value="InterPro"/>
</dbReference>
<feature type="transmembrane region" description="Helical" evidence="8">
    <location>
        <begin position="301"/>
        <end position="325"/>
    </location>
</feature>
<keyword evidence="6 8" id="KW-0472">Membrane</keyword>
<evidence type="ECO:0000256" key="6">
    <source>
        <dbReference type="ARBA" id="ARBA00023136"/>
    </source>
</evidence>
<protein>
    <submittedName>
        <fullName evidence="10">Phospholipid carrier-dependent glycosyltransferase</fullName>
    </submittedName>
</protein>
<name>A0A853JE81_9GAMM</name>
<keyword evidence="3 10" id="KW-0808">Transferase</keyword>
<evidence type="ECO:0000256" key="7">
    <source>
        <dbReference type="SAM" id="MobiDB-lite"/>
    </source>
</evidence>
<evidence type="ECO:0000313" key="10">
    <source>
        <dbReference type="EMBL" id="NZA27641.1"/>
    </source>
</evidence>
<accession>A0A853JE81</accession>
<dbReference type="GO" id="GO:0012505">
    <property type="term" value="C:endomembrane system"/>
    <property type="evidence" value="ECO:0007669"/>
    <property type="project" value="UniProtKB-SubCell"/>
</dbReference>
<keyword evidence="4 8" id="KW-0812">Transmembrane</keyword>
<evidence type="ECO:0000256" key="4">
    <source>
        <dbReference type="ARBA" id="ARBA00022692"/>
    </source>
</evidence>
<feature type="transmembrane region" description="Helical" evidence="8">
    <location>
        <begin position="106"/>
        <end position="122"/>
    </location>
</feature>
<dbReference type="InterPro" id="IPR003342">
    <property type="entry name" value="ArnT-like_N"/>
</dbReference>
<keyword evidence="11" id="KW-1185">Reference proteome</keyword>
<evidence type="ECO:0000256" key="3">
    <source>
        <dbReference type="ARBA" id="ARBA00022679"/>
    </source>
</evidence>
<evidence type="ECO:0000256" key="5">
    <source>
        <dbReference type="ARBA" id="ARBA00022989"/>
    </source>
</evidence>
<feature type="transmembrane region" description="Helical" evidence="8">
    <location>
        <begin position="9"/>
        <end position="27"/>
    </location>
</feature>
<proteinExistence type="predicted"/>
<dbReference type="AlphaFoldDB" id="A0A853JE81"/>
<feature type="domain" description="ArnT-like N-terminal" evidence="9">
    <location>
        <begin position="86"/>
        <end position="199"/>
    </location>
</feature>
<feature type="transmembrane region" description="Helical" evidence="8">
    <location>
        <begin position="182"/>
        <end position="198"/>
    </location>
</feature>
<organism evidence="10 11">
    <name type="scientific">Luteimonas salinisoli</name>
    <dbReference type="NCBI Taxonomy" id="2752307"/>
    <lineage>
        <taxon>Bacteria</taxon>
        <taxon>Pseudomonadati</taxon>
        <taxon>Pseudomonadota</taxon>
        <taxon>Gammaproteobacteria</taxon>
        <taxon>Lysobacterales</taxon>
        <taxon>Lysobacteraceae</taxon>
        <taxon>Luteimonas</taxon>
    </lineage>
</organism>
<keyword evidence="5 8" id="KW-1133">Transmembrane helix</keyword>